<evidence type="ECO:0000256" key="1">
    <source>
        <dbReference type="ARBA" id="ARBA00022741"/>
    </source>
</evidence>
<dbReference type="InterPro" id="IPR052431">
    <property type="entry name" value="SKI2_subfamily_helicases"/>
</dbReference>
<dbReference type="Pfam" id="PF00271">
    <property type="entry name" value="Helicase_C"/>
    <property type="match status" value="1"/>
</dbReference>
<evidence type="ECO:0000256" key="2">
    <source>
        <dbReference type="ARBA" id="ARBA00022801"/>
    </source>
</evidence>
<gene>
    <name evidence="8" type="ORF">PG991_002370</name>
</gene>
<protein>
    <recommendedName>
        <fullName evidence="10">DEAD/DEAH box helicase</fullName>
    </recommendedName>
</protein>
<keyword evidence="1" id="KW-0547">Nucleotide-binding</keyword>
<sequence length="1742" mass="196789">MKFSLSISLAVHVRFDLDATELQIWQIWRIRVLNGKPNVTFHLAAPLLNLFDYGSNFVIVMASKKYQSTKQLLEWYQVCSSHRLDLVGDFAGKGLFTIDANSLLLHCVTQAKVDFTENTTKYLLATQILFRHLQHHSDDPDCVSQGAFVYEFSRPCAPAFGEYLKANAVRCFIGLGGAVGDGAGIQARARYVFVLYQALRLDVKVAVLDDLEIRNNKIFASVISPSRHRSPAFDIEHKTYKSPLVPGETPVDDKLEAMLEGYSVREKISTAAVCQMLSKDSSTSIKLEAVALMLHLMGMRHWALTDRNCGVVHSKRPALLDGFLQKIRAILAWSRPTSWIFQGTWDLFDLLDGRVFLSVYARVRDKEAFPGLMVKETRSLLCIIENVTKAKLLCHLPPVKRGSEIESAASAPLPRQYLMLPFSQPIFDQYLPHIDLETDMNHVDDKSSQVFMEMSHWHNEKLSLEHKHNSKPQPFFTRRSNQQFMADTLTYSASLTNSTGKVIDPETIVVQQNHDTTQSSKVHLATSKKVKLRGKPAPKTKKQPPVNGRERALKTAKDICDRKEQNKTDSILAGWALRCNDIEEEKSLTRQYWLASRYLGGLRKQDFDVVGSEVLLYICHILCRMWAKLAERKNHQNITVMRLAGLIYHHATAIARSPGCTTEISTDVKLFAKVLRLPDIPMAEPVNGSRSLPFKVSSVEGLLLPLATVEFQLQFCGPYLERGFDSKKDERVPFSPDAWQREVLDAIDADKSLLVIAPTSAGKTFISFYAMKKVLQFDDDGVIVYVAPTKALVNQIAAEIQARFTKTFKHQEGRSVWAIHTRDYRVNNPTGCQILVTVPHILQIMLLSPANAKTAKSWSQRVKRIIFDEVHCIGQSEEGVVWEQLILMATCPIIALSATLGNPHTFYEWLKATQDQHGRSLCMISHDSRYSDLRTFAYAKPNTFKFTGLKTIDRLPTLGLQDTDNEDSAFRHVHPATVLRAGFEPQDCLTLWQAMDTEKVEESHSLDPRKVFSGLISKAQVVPWEKQLKKKLRRLLTTDEERFNNVRSRLISTPTHSQTREDPFKQDEDVRLSTGKYEHQDHSIALPLLCDLHSHDGLPAIIFNHERYECEHALQTVLQELKSSEADYKKNDPRWEKEMQEYKLWRQAKSARQAAAKEAESKKKTKKTFKLTKDGRRKDEPAMPSQEQKRRELEAINLSRWHSFDPTAPLDEFSFADKTKLGRSEFEEMLKPLKGQHVPQYFIDGLRRGLGVHHAGMNRRYRQIVEILFRKGYLRAVFATGTLALGINMPCKTVVFMGDSVFHTALNYRQASGRAGRRGFDLLGNVVFAGIKPQRIFEIMSSRLPDLRGQFALSTTLVLRVLGLLHATKNNLYAANVTKALMTQSRLFLGGPESKMFVQHHLRFSVEYLRRQCLLSRKGAPINLAGLVGHLYFTENAAFAFHALFKEGYFHRLCANIYAKRDEVLEELALVLAHLFSRVQCTNAVRMSVNEGVVSPSILLPNLPADAEEILREHNKHVLGIFTSCATTFARMHLKDIPDRALPYTQHAVGPEQSGGHGGLDRLPPCFLRSPFAALSGHDDNFSSVQDLCSNVRSGVFMEESAIPSLAIAPHDTGGPLNGYLFNFYKHGDLRALSEDNRIRKGSVYIILKEYTLILSTIVASLKSYTNTDAAVDDEDIIGTYDEEMDSDDERGDNEPGDFGSSASSAYIANRANAEHGTLEHVQKAFALLLGEYNHKLWKHAS</sequence>
<dbReference type="Pfam" id="PF00270">
    <property type="entry name" value="DEAD"/>
    <property type="match status" value="1"/>
</dbReference>
<keyword evidence="4" id="KW-0067">ATP-binding</keyword>
<evidence type="ECO:0000313" key="9">
    <source>
        <dbReference type="Proteomes" id="UP001396898"/>
    </source>
</evidence>
<organism evidence="8 9">
    <name type="scientific">Apiospora marii</name>
    <dbReference type="NCBI Taxonomy" id="335849"/>
    <lineage>
        <taxon>Eukaryota</taxon>
        <taxon>Fungi</taxon>
        <taxon>Dikarya</taxon>
        <taxon>Ascomycota</taxon>
        <taxon>Pezizomycotina</taxon>
        <taxon>Sordariomycetes</taxon>
        <taxon>Xylariomycetidae</taxon>
        <taxon>Amphisphaeriales</taxon>
        <taxon>Apiosporaceae</taxon>
        <taxon>Apiospora</taxon>
    </lineage>
</organism>
<evidence type="ECO:0000256" key="3">
    <source>
        <dbReference type="ARBA" id="ARBA00022806"/>
    </source>
</evidence>
<keyword evidence="9" id="KW-1185">Reference proteome</keyword>
<feature type="compositionally biased region" description="Basic and acidic residues" evidence="5">
    <location>
        <begin position="1171"/>
        <end position="1190"/>
    </location>
</feature>
<evidence type="ECO:0000259" key="7">
    <source>
        <dbReference type="PROSITE" id="PS51194"/>
    </source>
</evidence>
<evidence type="ECO:0008006" key="10">
    <source>
        <dbReference type="Google" id="ProtNLM"/>
    </source>
</evidence>
<dbReference type="InterPro" id="IPR001650">
    <property type="entry name" value="Helicase_C-like"/>
</dbReference>
<comment type="caution">
    <text evidence="8">The sequence shown here is derived from an EMBL/GenBank/DDBJ whole genome shotgun (WGS) entry which is preliminary data.</text>
</comment>
<dbReference type="CDD" id="cd18795">
    <property type="entry name" value="SF2_C_Ski2"/>
    <property type="match status" value="1"/>
</dbReference>
<feature type="region of interest" description="Disordered" evidence="5">
    <location>
        <begin position="1153"/>
        <end position="1190"/>
    </location>
</feature>
<feature type="region of interest" description="Disordered" evidence="5">
    <location>
        <begin position="513"/>
        <end position="551"/>
    </location>
</feature>
<evidence type="ECO:0000313" key="8">
    <source>
        <dbReference type="EMBL" id="KAK8032972.1"/>
    </source>
</evidence>
<dbReference type="PANTHER" id="PTHR44533:SF4">
    <property type="entry name" value="DEAD_H RNA HELICASE, PUTATIVE-RELATED"/>
    <property type="match status" value="1"/>
</dbReference>
<evidence type="ECO:0000256" key="5">
    <source>
        <dbReference type="SAM" id="MobiDB-lite"/>
    </source>
</evidence>
<feature type="compositionally biased region" description="Basic residues" evidence="5">
    <location>
        <begin position="526"/>
        <end position="542"/>
    </location>
</feature>
<dbReference type="PROSITE" id="PS51192">
    <property type="entry name" value="HELICASE_ATP_BIND_1"/>
    <property type="match status" value="1"/>
</dbReference>
<evidence type="ECO:0000259" key="6">
    <source>
        <dbReference type="PROSITE" id="PS51192"/>
    </source>
</evidence>
<keyword evidence="3" id="KW-0347">Helicase</keyword>
<feature type="domain" description="Helicase C-terminal" evidence="7">
    <location>
        <begin position="1188"/>
        <end position="1355"/>
    </location>
</feature>
<dbReference type="SMART" id="SM00490">
    <property type="entry name" value="HELICc"/>
    <property type="match status" value="1"/>
</dbReference>
<dbReference type="InterPro" id="IPR027417">
    <property type="entry name" value="P-loop_NTPase"/>
</dbReference>
<proteinExistence type="predicted"/>
<dbReference type="InterPro" id="IPR059032">
    <property type="entry name" value="WHD_DDX60"/>
</dbReference>
<dbReference type="SUPFAM" id="SSF52540">
    <property type="entry name" value="P-loop containing nucleoside triphosphate hydrolases"/>
    <property type="match status" value="1"/>
</dbReference>
<evidence type="ECO:0000256" key="4">
    <source>
        <dbReference type="ARBA" id="ARBA00022840"/>
    </source>
</evidence>
<keyword evidence="2" id="KW-0378">Hydrolase</keyword>
<dbReference type="SMART" id="SM00487">
    <property type="entry name" value="DEXDc"/>
    <property type="match status" value="1"/>
</dbReference>
<dbReference type="PANTHER" id="PTHR44533">
    <property type="entry name" value="DEAD/H RNA HELICASE, PUTATIVE-RELATED"/>
    <property type="match status" value="1"/>
</dbReference>
<feature type="domain" description="Helicase ATP-binding" evidence="6">
    <location>
        <begin position="744"/>
        <end position="918"/>
    </location>
</feature>
<accession>A0ABR1SF72</accession>
<dbReference type="Proteomes" id="UP001396898">
    <property type="component" value="Unassembled WGS sequence"/>
</dbReference>
<name>A0ABR1SF72_9PEZI</name>
<dbReference type="Gene3D" id="3.40.50.300">
    <property type="entry name" value="P-loop containing nucleotide triphosphate hydrolases"/>
    <property type="match status" value="2"/>
</dbReference>
<dbReference type="InterPro" id="IPR014001">
    <property type="entry name" value="Helicase_ATP-bd"/>
</dbReference>
<reference evidence="8 9" key="1">
    <citation type="submission" date="2023-01" db="EMBL/GenBank/DDBJ databases">
        <title>Analysis of 21 Apiospora genomes using comparative genomics revels a genus with tremendous synthesis potential of carbohydrate active enzymes and secondary metabolites.</title>
        <authorList>
            <person name="Sorensen T."/>
        </authorList>
    </citation>
    <scope>NUCLEOTIDE SEQUENCE [LARGE SCALE GENOMIC DNA]</scope>
    <source>
        <strain evidence="8 9">CBS 20057</strain>
    </source>
</reference>
<dbReference type="PROSITE" id="PS51194">
    <property type="entry name" value="HELICASE_CTER"/>
    <property type="match status" value="1"/>
</dbReference>
<dbReference type="Pfam" id="PF26076">
    <property type="entry name" value="WHD_DDX60"/>
    <property type="match status" value="1"/>
</dbReference>
<dbReference type="InterPro" id="IPR011545">
    <property type="entry name" value="DEAD/DEAH_box_helicase_dom"/>
</dbReference>
<dbReference type="EMBL" id="JAQQWI010000006">
    <property type="protein sequence ID" value="KAK8032972.1"/>
    <property type="molecule type" value="Genomic_DNA"/>
</dbReference>